<dbReference type="AlphaFoldDB" id="A0A3D8QXM7"/>
<feature type="compositionally biased region" description="Basic and acidic residues" evidence="1">
    <location>
        <begin position="116"/>
        <end position="135"/>
    </location>
</feature>
<protein>
    <submittedName>
        <fullName evidence="2">Uncharacterized protein</fullName>
    </submittedName>
</protein>
<feature type="compositionally biased region" description="Basic and acidic residues" evidence="1">
    <location>
        <begin position="1"/>
        <end position="10"/>
    </location>
</feature>
<evidence type="ECO:0000256" key="1">
    <source>
        <dbReference type="SAM" id="MobiDB-lite"/>
    </source>
</evidence>
<feature type="compositionally biased region" description="Basic and acidic residues" evidence="1">
    <location>
        <begin position="168"/>
        <end position="185"/>
    </location>
</feature>
<proteinExistence type="predicted"/>
<feature type="region of interest" description="Disordered" evidence="1">
    <location>
        <begin position="1"/>
        <end position="189"/>
    </location>
</feature>
<feature type="compositionally biased region" description="Acidic residues" evidence="1">
    <location>
        <begin position="142"/>
        <end position="167"/>
    </location>
</feature>
<feature type="region of interest" description="Disordered" evidence="1">
    <location>
        <begin position="203"/>
        <end position="222"/>
    </location>
</feature>
<evidence type="ECO:0000313" key="3">
    <source>
        <dbReference type="Proteomes" id="UP000256645"/>
    </source>
</evidence>
<organism evidence="2 3">
    <name type="scientific">Coleophoma cylindrospora</name>
    <dbReference type="NCBI Taxonomy" id="1849047"/>
    <lineage>
        <taxon>Eukaryota</taxon>
        <taxon>Fungi</taxon>
        <taxon>Dikarya</taxon>
        <taxon>Ascomycota</taxon>
        <taxon>Pezizomycotina</taxon>
        <taxon>Leotiomycetes</taxon>
        <taxon>Helotiales</taxon>
        <taxon>Dermateaceae</taxon>
        <taxon>Coleophoma</taxon>
    </lineage>
</organism>
<dbReference type="Proteomes" id="UP000256645">
    <property type="component" value="Unassembled WGS sequence"/>
</dbReference>
<gene>
    <name evidence="2" type="ORF">BP6252_10218</name>
</gene>
<keyword evidence="3" id="KW-1185">Reference proteome</keyword>
<evidence type="ECO:0000313" key="2">
    <source>
        <dbReference type="EMBL" id="RDW66583.1"/>
    </source>
</evidence>
<dbReference type="EMBL" id="PDLM01000011">
    <property type="protein sequence ID" value="RDW66583.1"/>
    <property type="molecule type" value="Genomic_DNA"/>
</dbReference>
<name>A0A3D8QXM7_9HELO</name>
<comment type="caution">
    <text evidence="2">The sequence shown here is derived from an EMBL/GenBank/DDBJ whole genome shotgun (WGS) entry which is preliminary data.</text>
</comment>
<reference evidence="2 3" key="1">
    <citation type="journal article" date="2018" name="IMA Fungus">
        <title>IMA Genome-F 9: Draft genome sequence of Annulohypoxylon stygium, Aspergillus mulundensis, Berkeleyomyces basicola (syn. Thielaviopsis basicola), Ceratocystis smalleyi, two Cercospora beticola strains, Coleophoma cylindrospora, Fusarium fracticaudum, Phialophora cf. hyalina, and Morchella septimelata.</title>
        <authorList>
            <person name="Wingfield B.D."/>
            <person name="Bills G.F."/>
            <person name="Dong Y."/>
            <person name="Huang W."/>
            <person name="Nel W.J."/>
            <person name="Swalarsk-Parry B.S."/>
            <person name="Vaghefi N."/>
            <person name="Wilken P.M."/>
            <person name="An Z."/>
            <person name="de Beer Z.W."/>
            <person name="De Vos L."/>
            <person name="Chen L."/>
            <person name="Duong T.A."/>
            <person name="Gao Y."/>
            <person name="Hammerbacher A."/>
            <person name="Kikkert J.R."/>
            <person name="Li Y."/>
            <person name="Li H."/>
            <person name="Li K."/>
            <person name="Li Q."/>
            <person name="Liu X."/>
            <person name="Ma X."/>
            <person name="Naidoo K."/>
            <person name="Pethybridge S.J."/>
            <person name="Sun J."/>
            <person name="Steenkamp E.T."/>
            <person name="van der Nest M.A."/>
            <person name="van Wyk S."/>
            <person name="Wingfield M.J."/>
            <person name="Xiong C."/>
            <person name="Yue Q."/>
            <person name="Zhang X."/>
        </authorList>
    </citation>
    <scope>NUCLEOTIDE SEQUENCE [LARGE SCALE GENOMIC DNA]</scope>
    <source>
        <strain evidence="2 3">BP6252</strain>
    </source>
</reference>
<accession>A0A3D8QXM7</accession>
<sequence>MGRLLPKEQLHVFQNHPFGLGHKQEGKDKGEDRACAEEEEHAALNPRHHIRQGIHDDKLGEPLHAPRAHHAEAAHVSGENLGAEDPRDAGPRKRIADGVEIEGGDGSIGTRILRGRGVERVGDMRPRPEVQHEDGAANAPDQEWDATAEAVDDENHEDESDNELDDAIEARGEERGRPREPDLGKDGGAVIVEGIYAREVLEHHQRHADEDPTPDAAVLEMR</sequence>
<feature type="compositionally biased region" description="Basic and acidic residues" evidence="1">
    <location>
        <begin position="22"/>
        <end position="36"/>
    </location>
</feature>
<feature type="compositionally biased region" description="Basic and acidic residues" evidence="1">
    <location>
        <begin position="84"/>
        <end position="97"/>
    </location>
</feature>